<dbReference type="EMBL" id="CP039965">
    <property type="protein sequence ID" value="QCO57466.1"/>
    <property type="molecule type" value="Genomic_DNA"/>
</dbReference>
<evidence type="ECO:0000313" key="2">
    <source>
        <dbReference type="Proteomes" id="UP000298631"/>
    </source>
</evidence>
<dbReference type="AlphaFoldDB" id="A0A4P8EK79"/>
<keyword evidence="2" id="KW-1185">Reference proteome</keyword>
<keyword evidence="1" id="KW-0614">Plasmid</keyword>
<gene>
    <name evidence="1" type="ORF">EOK75_17280</name>
</gene>
<sequence>MKTFFRVMDSMPRHNIGNKVAVVIYAVIEGNSLDYKVGLFKRGSMPTSHDTIYFGSFLKPTAEKKKKEIEALMDRDDYRTMLLLDYKIYQPNLAAAKDILVEIGVGLEC</sequence>
<name>A0A4P8EK79_9RHOB</name>
<dbReference type="Proteomes" id="UP000298631">
    <property type="component" value="Plasmid unnamed1"/>
</dbReference>
<protein>
    <submittedName>
        <fullName evidence="1">Uncharacterized protein</fullName>
    </submittedName>
</protein>
<dbReference type="KEGG" id="pseb:EOK75_17280"/>
<reference evidence="1 2" key="1">
    <citation type="submission" date="2019-05" db="EMBL/GenBank/DDBJ databases">
        <title>Pseudorhodobacter turbinis sp. nov., isolated from the gut of the Korean turban shell.</title>
        <authorList>
            <person name="Jeong Y.-S."/>
            <person name="Kang W.-R."/>
            <person name="Bae J.-W."/>
        </authorList>
    </citation>
    <scope>NUCLEOTIDE SEQUENCE [LARGE SCALE GENOMIC DNA]</scope>
    <source>
        <strain evidence="1 2">S12M18</strain>
        <plasmid evidence="1 2">unnamed1</plasmid>
    </source>
</reference>
<accession>A0A4P8EK79</accession>
<organism evidence="1 2">
    <name type="scientific">Pseudorhodobacter turbinis</name>
    <dbReference type="NCBI Taxonomy" id="2500533"/>
    <lineage>
        <taxon>Bacteria</taxon>
        <taxon>Pseudomonadati</taxon>
        <taxon>Pseudomonadota</taxon>
        <taxon>Alphaproteobacteria</taxon>
        <taxon>Rhodobacterales</taxon>
        <taxon>Paracoccaceae</taxon>
        <taxon>Pseudorhodobacter</taxon>
    </lineage>
</organism>
<evidence type="ECO:0000313" key="1">
    <source>
        <dbReference type="EMBL" id="QCO57466.1"/>
    </source>
</evidence>
<geneLocation type="plasmid" evidence="1 2">
    <name>unnamed1</name>
</geneLocation>
<proteinExistence type="predicted"/>
<dbReference type="RefSeq" id="WP_137195260.1">
    <property type="nucleotide sequence ID" value="NZ_CP039965.1"/>
</dbReference>